<feature type="compositionally biased region" description="Low complexity" evidence="1">
    <location>
        <begin position="57"/>
        <end position="71"/>
    </location>
</feature>
<comment type="caution">
    <text evidence="2">The sequence shown here is derived from an EMBL/GenBank/DDBJ whole genome shotgun (WGS) entry which is preliminary data.</text>
</comment>
<evidence type="ECO:0000256" key="1">
    <source>
        <dbReference type="SAM" id="MobiDB-lite"/>
    </source>
</evidence>
<dbReference type="PANTHER" id="PTHR34724:SF2">
    <property type="entry name" value="OS12G0596101 PROTEIN"/>
    <property type="match status" value="1"/>
</dbReference>
<evidence type="ECO:0000313" key="2">
    <source>
        <dbReference type="EMBL" id="CAK7339476.1"/>
    </source>
</evidence>
<dbReference type="Proteomes" id="UP001314170">
    <property type="component" value="Unassembled WGS sequence"/>
</dbReference>
<keyword evidence="3" id="KW-1185">Reference proteome</keyword>
<proteinExistence type="predicted"/>
<name>A0AAV1RSX7_9ROSI</name>
<dbReference type="PANTHER" id="PTHR34724">
    <property type="entry name" value="OS12G0596101 PROTEIN"/>
    <property type="match status" value="1"/>
</dbReference>
<accession>A0AAV1RSX7</accession>
<organism evidence="2 3">
    <name type="scientific">Dovyalis caffra</name>
    <dbReference type="NCBI Taxonomy" id="77055"/>
    <lineage>
        <taxon>Eukaryota</taxon>
        <taxon>Viridiplantae</taxon>
        <taxon>Streptophyta</taxon>
        <taxon>Embryophyta</taxon>
        <taxon>Tracheophyta</taxon>
        <taxon>Spermatophyta</taxon>
        <taxon>Magnoliopsida</taxon>
        <taxon>eudicotyledons</taxon>
        <taxon>Gunneridae</taxon>
        <taxon>Pentapetalae</taxon>
        <taxon>rosids</taxon>
        <taxon>fabids</taxon>
        <taxon>Malpighiales</taxon>
        <taxon>Salicaceae</taxon>
        <taxon>Flacourtieae</taxon>
        <taxon>Dovyalis</taxon>
    </lineage>
</organism>
<sequence length="135" mass="15107">MCYKVQCKQCKRYSWGGCGKHLTTVYASIDKGNHCMCKSWPGVVVPVEETATEQQPSGGASSASATTTAGSRHQGRYYVFRKEEDALEWVEPGTVALVVIFSILKRKQQVTKAREWRTQRGSISLLLQDNYPPHP</sequence>
<feature type="region of interest" description="Disordered" evidence="1">
    <location>
        <begin position="49"/>
        <end position="71"/>
    </location>
</feature>
<reference evidence="2 3" key="1">
    <citation type="submission" date="2024-01" db="EMBL/GenBank/DDBJ databases">
        <authorList>
            <person name="Waweru B."/>
        </authorList>
    </citation>
    <scope>NUCLEOTIDE SEQUENCE [LARGE SCALE GENOMIC DNA]</scope>
</reference>
<gene>
    <name evidence="2" type="ORF">DCAF_LOCUS14528</name>
</gene>
<evidence type="ECO:0000313" key="3">
    <source>
        <dbReference type="Proteomes" id="UP001314170"/>
    </source>
</evidence>
<protein>
    <submittedName>
        <fullName evidence="2">Uncharacterized protein</fullName>
    </submittedName>
</protein>
<dbReference type="EMBL" id="CAWUPB010001158">
    <property type="protein sequence ID" value="CAK7339476.1"/>
    <property type="molecule type" value="Genomic_DNA"/>
</dbReference>
<dbReference type="AlphaFoldDB" id="A0AAV1RSX7"/>